<dbReference type="PANTHER" id="PTHR34595">
    <property type="entry name" value="BLR5612 PROTEIN"/>
    <property type="match status" value="1"/>
</dbReference>
<protein>
    <submittedName>
        <fullName evidence="3">A circularly permuted ATPgrasp family protein</fullName>
    </submittedName>
</protein>
<organism evidence="3">
    <name type="scientific">Mycobacterium xenopi 4042</name>
    <dbReference type="NCBI Taxonomy" id="1299334"/>
    <lineage>
        <taxon>Bacteria</taxon>
        <taxon>Bacillati</taxon>
        <taxon>Actinomycetota</taxon>
        <taxon>Actinomycetes</taxon>
        <taxon>Mycobacteriales</taxon>
        <taxon>Mycobacteriaceae</taxon>
        <taxon>Mycobacterium</taxon>
    </lineage>
</organism>
<dbReference type="InterPro" id="IPR051680">
    <property type="entry name" value="ATP-dep_Glu-Cys_Ligase-2"/>
</dbReference>
<evidence type="ECO:0000313" key="3">
    <source>
        <dbReference type="EMBL" id="EUA32672.1"/>
    </source>
</evidence>
<dbReference type="Pfam" id="PF04174">
    <property type="entry name" value="CP_ATPgrasp_1"/>
    <property type="match status" value="1"/>
</dbReference>
<dbReference type="Gene3D" id="3.40.50.11290">
    <property type="match status" value="1"/>
</dbReference>
<gene>
    <name evidence="3" type="ORF">I553_10240</name>
</gene>
<dbReference type="EMBL" id="JAOB01000053">
    <property type="protein sequence ID" value="EUA32672.1"/>
    <property type="molecule type" value="Genomic_DNA"/>
</dbReference>
<sequence length="275" mass="29494">MVQRSRLLDAILVDLYGPQRAITSGVLPPQLLFAHPGYVRAARGSKYPAATNCSCTAAMSAGTGPAVFSSTPTGRRHRRAPATRWPTVVSSCTLPRPLRAIRPRPTAPFAQALRLALIEAAPETAEDPVVVVLSPGIHSETAFDQAYLASVLGFPLVESADLVVRDGTLWMRSLGTLKRVDVVLRRVDADYADPLDLRSDSQLGVVGLVEVQRRGAVTVVNTLGSGVLESPGLLRFLPELAEQLLGETRSCTPHRCIGAVSTPSAHTCWPTCRRC</sequence>
<dbReference type="InterPro" id="IPR025841">
    <property type="entry name" value="CP_ATPgrasp_2"/>
</dbReference>
<reference evidence="3" key="1">
    <citation type="submission" date="2014-01" db="EMBL/GenBank/DDBJ databases">
        <authorList>
            <person name="Brown-Elliot B."/>
            <person name="Wallace R."/>
            <person name="Lenaerts A."/>
            <person name="Ordway D."/>
            <person name="DeGroote M.A."/>
            <person name="Parker T."/>
            <person name="Sizemore C."/>
            <person name="Tallon L.J."/>
            <person name="Sadzewicz L.K."/>
            <person name="Sengamalay N."/>
            <person name="Fraser C.M."/>
            <person name="Hine E."/>
            <person name="Shefchek K.A."/>
            <person name="Das S.P."/>
            <person name="Tettelin H."/>
        </authorList>
    </citation>
    <scope>NUCLEOTIDE SEQUENCE [LARGE SCALE GENOMIC DNA]</scope>
    <source>
        <strain evidence="3">4042</strain>
    </source>
</reference>
<accession>X8ALA0</accession>
<evidence type="ECO:0000259" key="1">
    <source>
        <dbReference type="Pfam" id="PF04174"/>
    </source>
</evidence>
<dbReference type="Pfam" id="PF14403">
    <property type="entry name" value="CP_ATPgrasp_2"/>
    <property type="match status" value="1"/>
</dbReference>
<dbReference type="PATRIC" id="fig|1299334.3.peg.5605"/>
<feature type="domain" description="Circularly permuted ATP-grasp type 2" evidence="2">
    <location>
        <begin position="2"/>
        <end position="57"/>
    </location>
</feature>
<name>X8ALA0_MYCXE</name>
<feature type="domain" description="Circularly permuted ATPgrasp" evidence="1">
    <location>
        <begin position="94"/>
        <end position="248"/>
    </location>
</feature>
<evidence type="ECO:0000259" key="2">
    <source>
        <dbReference type="Pfam" id="PF14403"/>
    </source>
</evidence>
<dbReference type="AlphaFoldDB" id="X8ALA0"/>
<dbReference type="InterPro" id="IPR007302">
    <property type="entry name" value="CP_ATPgrasp"/>
</dbReference>
<dbReference type="PANTHER" id="PTHR34595:SF2">
    <property type="entry name" value="BLR2978 PROTEIN"/>
    <property type="match status" value="1"/>
</dbReference>
<proteinExistence type="predicted"/>
<comment type="caution">
    <text evidence="3">The sequence shown here is derived from an EMBL/GenBank/DDBJ whole genome shotgun (WGS) entry which is preliminary data.</text>
</comment>